<dbReference type="Pfam" id="PF03184">
    <property type="entry name" value="DDE_1"/>
    <property type="match status" value="1"/>
</dbReference>
<dbReference type="InterPro" id="IPR006600">
    <property type="entry name" value="HTH_CenpB_DNA-bd_dom"/>
</dbReference>
<dbReference type="PRINTS" id="PR00109">
    <property type="entry name" value="TYRKINASE"/>
</dbReference>
<dbReference type="CDD" id="cd13999">
    <property type="entry name" value="STKc_MAP3K-like"/>
    <property type="match status" value="1"/>
</dbReference>
<evidence type="ECO:0000256" key="4">
    <source>
        <dbReference type="ARBA" id="ARBA00023125"/>
    </source>
</evidence>
<evidence type="ECO:0000259" key="10">
    <source>
        <dbReference type="PROSITE" id="PS51253"/>
    </source>
</evidence>
<reference evidence="11" key="2">
    <citation type="journal article" date="2023" name="Microbiol Resour">
        <title>Decontamination and Annotation of the Draft Genome Sequence of the Oomycete Lagenidium giganteum ARSEF 373.</title>
        <authorList>
            <person name="Morgan W.R."/>
            <person name="Tartar A."/>
        </authorList>
    </citation>
    <scope>NUCLEOTIDE SEQUENCE</scope>
    <source>
        <strain evidence="11">ARSEF 373</strain>
    </source>
</reference>
<evidence type="ECO:0000313" key="12">
    <source>
        <dbReference type="Proteomes" id="UP001146120"/>
    </source>
</evidence>
<dbReference type="SMART" id="SM00181">
    <property type="entry name" value="EGF"/>
    <property type="match status" value="8"/>
</dbReference>
<dbReference type="SUPFAM" id="SSF46689">
    <property type="entry name" value="Homeodomain-like"/>
    <property type="match status" value="1"/>
</dbReference>
<dbReference type="SUPFAM" id="SSF56112">
    <property type="entry name" value="Protein kinase-like (PK-like)"/>
    <property type="match status" value="1"/>
</dbReference>
<feature type="region of interest" description="Disordered" evidence="7">
    <location>
        <begin position="642"/>
        <end position="672"/>
    </location>
</feature>
<dbReference type="InterPro" id="IPR001245">
    <property type="entry name" value="Ser-Thr/Tyr_kinase_cat_dom"/>
</dbReference>
<evidence type="ECO:0000256" key="5">
    <source>
        <dbReference type="PROSITE-ProRule" id="PRU00076"/>
    </source>
</evidence>
<organism evidence="11 12">
    <name type="scientific">Lagenidium giganteum</name>
    <dbReference type="NCBI Taxonomy" id="4803"/>
    <lineage>
        <taxon>Eukaryota</taxon>
        <taxon>Sar</taxon>
        <taxon>Stramenopiles</taxon>
        <taxon>Oomycota</taxon>
        <taxon>Peronosporomycetes</taxon>
        <taxon>Pythiales</taxon>
        <taxon>Pythiaceae</taxon>
    </lineage>
</organism>
<dbReference type="SMART" id="SM00674">
    <property type="entry name" value="CENPB"/>
    <property type="match status" value="1"/>
</dbReference>
<feature type="compositionally biased region" description="Acidic residues" evidence="7">
    <location>
        <begin position="471"/>
        <end position="482"/>
    </location>
</feature>
<dbReference type="PROSITE" id="PS00108">
    <property type="entry name" value="PROTEIN_KINASE_ST"/>
    <property type="match status" value="1"/>
</dbReference>
<dbReference type="Proteomes" id="UP001146120">
    <property type="component" value="Unassembled WGS sequence"/>
</dbReference>
<sequence length="1735" mass="189851">MQAGRGKSQRELAREYNVGLGTINGVLKRRQDIVKAYEANDQQTEASRKRHQLVSTYGQYSGSYQRKTKNEQLNAVVWEWYTAAKSKQVPISGVLLQRKALELAKKLPGNEGFKASNGWLHSFSKRHRISFGPDGAHGETQRRGASAKSYASWLASRQVKEWIKDYLPRDIFACTETTLLPTCLPDEVRSVTTLTDDSDRLTLLLVANSLGEKELPVVIAGPCASSVSSPSSKGIRSMPGPASWKLSPQGWITSTIFFEWLEQFDSKMREQNRRVILFVPATPCHPIDCQLENVAMYVFPCTINAEARPLHSEIVSTMKRHFRAMLLRWQYARMHDPDEPTRGSRPKQVDRYMLDHWVRKAWENTSVSAIVSSFGVSKVQPRLQDLASSLVADMDAANDLHNLLQLVYPAELPVSAAEFSSFDNAFPVQFSFDGDDWEDQLIQRSAFLDKQDEIMASFDPSALQNAPPPGDDPDDVDGLIGEPDDCSVAAKSVADPPIISSRDARKMLDTLRHFALQQEPTLLEPFHDLCTQLDERIAHRALANTALVASASADVVGVSIGVGVGAATDTTEATSSATQDFDTDGVKLLRLVHMLVGAQYVIFVLPTGQWRGDRIRVTSWREAWLGRRLPAAMAAARGDLELNSAGDPQRPRHASETLERSPSGRSQFRSLTMQQTDAHARRRIRRRAGHALSTAARAWIVGLLLLALVPSSLALVQQVQWVARCTQWVNDTCVFNKPARVKIEGLDLRHQTLCKAEVAAAVKQVDWASLSGGKGVVSSFKVNHVELLTQPVAPSDAYVTMNYPHCDDMYNIFPPYGNGIIGVGGRHSLMDIIDRPEVPINIVFTWTGPHETLPVCSIGGVSYAGYAEVNIYVEAQEDTACPGWDAKKESWCHGHGTCACAADDVSPRTCTCEPGYGGPDCKDCLGTFYGKGCKQPCDPCLNGGECASGEHGNGTCICPVGFDPATRCATCLPSFFGDKCQPCPDCNYPHGNCEDGLTGSGRCSCAVGFDDSVDCMECKDNFFGPTCKPCQSCEAGRCNHGLAGDGQCICPEGFAADARCLECAPNYYGQSCTPCRTCNNHGRCDDKLTGDGNCICDEGYTPESRCSLCDEGWDFNPMTMSCQCAPQHFGIHCLSCPICAPHGHCNSGKDGDGRCICDLGWSDSNNCVGCMSGYYSESCIPCRKCGQGRCDDGLRGTGMCNCHRGWSTESDCFDCTEGFYGEDCKECPQDCNHGKCSSGMNGTGECVCDEGWEHNSKYPCSTCSYGYIGPSCLLCPGLNESGLPCSGHGKCAIVEGEAECHCDARYTGKGCEVYDFPVMMVSILGTIALSTLGFCMCTMRKLARQPRHFRRPSLHRGNSFSRSEYMEIADVSDLEYFVSSDSRDWLIPFESLTLLSEVGNGTSGQVFRSLFHSGGGSSVVAVKRLYSPVTGQEYFQSFFRREVGILSRLHHPNVVRFYGVSYYNRVLYIVTDFCPRSLSHLIDNPSSKGPIEPTFFMRIIGQIVSGMGFLHSRNVVHRDLKPANVLISETDDVNICDFGLSRLIDPEMTSMTAEVGTPSYMAPEMATMGGIQCSTKGDVYSFGILLYSTWSRTKPYGDQGMNPFQLMTAVVNGLRPVIPINCPPGLARLMRACWDASPENRPTFPEVALQLKDQWLLSMTSEDYDVYPVSSNAPVASSITSVSTSTATTTATTMIRRSSRGSGSGSQPPTNYGSCNSPQESDALLSHDDVTDGNV</sequence>
<comment type="caution">
    <text evidence="5">Lacks conserved residue(s) required for the propagation of feature annotation.</text>
</comment>
<dbReference type="InterPro" id="IPR011009">
    <property type="entry name" value="Kinase-like_dom_sf"/>
</dbReference>
<evidence type="ECO:0000256" key="2">
    <source>
        <dbReference type="ARBA" id="ARBA00022741"/>
    </source>
</evidence>
<dbReference type="PANTHER" id="PTHR44329">
    <property type="entry name" value="SERINE/THREONINE-PROTEIN KINASE TNNI3K-RELATED"/>
    <property type="match status" value="1"/>
</dbReference>
<keyword evidence="4" id="KW-0238">DNA-binding</keyword>
<accession>A0AAV2YSJ2</accession>
<feature type="disulfide bond" evidence="5">
    <location>
        <begin position="1302"/>
        <end position="1311"/>
    </location>
</feature>
<keyword evidence="5" id="KW-0245">EGF-like domain</keyword>
<dbReference type="GO" id="GO:0004674">
    <property type="term" value="F:protein serine/threonine kinase activity"/>
    <property type="evidence" value="ECO:0007669"/>
    <property type="project" value="UniProtKB-KW"/>
</dbReference>
<feature type="region of interest" description="Disordered" evidence="7">
    <location>
        <begin position="1678"/>
        <end position="1735"/>
    </location>
</feature>
<feature type="domain" description="Protein kinase" evidence="8">
    <location>
        <begin position="1392"/>
        <end position="1656"/>
    </location>
</feature>
<feature type="domain" description="EGF-like" evidence="9">
    <location>
        <begin position="1277"/>
        <end position="1312"/>
    </location>
</feature>
<dbReference type="Gene3D" id="1.10.510.10">
    <property type="entry name" value="Transferase(Phosphotransferase) domain 1"/>
    <property type="match status" value="1"/>
</dbReference>
<dbReference type="InterPro" id="IPR000719">
    <property type="entry name" value="Prot_kinase_dom"/>
</dbReference>
<keyword evidence="3 6" id="KW-0067">ATP-binding</keyword>
<dbReference type="PROSITE" id="PS00022">
    <property type="entry name" value="EGF_1"/>
    <property type="match status" value="2"/>
</dbReference>
<dbReference type="InterPro" id="IPR017441">
    <property type="entry name" value="Protein_kinase_ATP_BS"/>
</dbReference>
<dbReference type="GO" id="GO:0003677">
    <property type="term" value="F:DNA binding"/>
    <property type="evidence" value="ECO:0007669"/>
    <property type="project" value="UniProtKB-KW"/>
</dbReference>
<evidence type="ECO:0000256" key="6">
    <source>
        <dbReference type="PROSITE-ProRule" id="PRU10141"/>
    </source>
</evidence>
<feature type="compositionally biased region" description="Polar residues" evidence="7">
    <location>
        <begin position="663"/>
        <end position="672"/>
    </location>
</feature>
<comment type="caution">
    <text evidence="11">The sequence shown here is derived from an EMBL/GenBank/DDBJ whole genome shotgun (WGS) entry which is preliminary data.</text>
</comment>
<evidence type="ECO:0000256" key="7">
    <source>
        <dbReference type="SAM" id="MobiDB-lite"/>
    </source>
</evidence>
<dbReference type="InterPro" id="IPR004875">
    <property type="entry name" value="DDE_SF_endonuclease_dom"/>
</dbReference>
<proteinExistence type="predicted"/>
<evidence type="ECO:0008006" key="13">
    <source>
        <dbReference type="Google" id="ProtNLM"/>
    </source>
</evidence>
<dbReference type="PROSITE" id="PS00107">
    <property type="entry name" value="PROTEIN_KINASE_ATP"/>
    <property type="match status" value="1"/>
</dbReference>
<evidence type="ECO:0000256" key="3">
    <source>
        <dbReference type="ARBA" id="ARBA00022840"/>
    </source>
</evidence>
<feature type="compositionally biased region" description="Polar residues" evidence="7">
    <location>
        <begin position="1707"/>
        <end position="1720"/>
    </location>
</feature>
<dbReference type="Gene3D" id="1.10.10.60">
    <property type="entry name" value="Homeodomain-like"/>
    <property type="match status" value="1"/>
</dbReference>
<feature type="compositionally biased region" description="Basic and acidic residues" evidence="7">
    <location>
        <begin position="1725"/>
        <end position="1735"/>
    </location>
</feature>
<feature type="compositionally biased region" description="Low complexity" evidence="7">
    <location>
        <begin position="1678"/>
        <end position="1696"/>
    </location>
</feature>
<feature type="compositionally biased region" description="Basic and acidic residues" evidence="7">
    <location>
        <begin position="649"/>
        <end position="659"/>
    </location>
</feature>
<evidence type="ECO:0000259" key="9">
    <source>
        <dbReference type="PROSITE" id="PS50026"/>
    </source>
</evidence>
<feature type="binding site" evidence="6">
    <location>
        <position position="1423"/>
    </location>
    <ligand>
        <name>ATP</name>
        <dbReference type="ChEBI" id="CHEBI:30616"/>
    </ligand>
</feature>
<dbReference type="PROSITE" id="PS50026">
    <property type="entry name" value="EGF_3"/>
    <property type="match status" value="2"/>
</dbReference>
<feature type="region of interest" description="Disordered" evidence="7">
    <location>
        <begin position="460"/>
        <end position="482"/>
    </location>
</feature>
<dbReference type="SMART" id="SM00220">
    <property type="entry name" value="S_TKc"/>
    <property type="match status" value="1"/>
</dbReference>
<dbReference type="InterPro" id="IPR009057">
    <property type="entry name" value="Homeodomain-like_sf"/>
</dbReference>
<keyword evidence="1" id="KW-0418">Kinase</keyword>
<gene>
    <name evidence="11" type="ORF">N0F65_005766</name>
</gene>
<keyword evidence="5" id="KW-1015">Disulfide bond</keyword>
<dbReference type="InterPro" id="IPR051681">
    <property type="entry name" value="Ser/Thr_Kinases-Pseudokinases"/>
</dbReference>
<name>A0AAV2YSJ2_9STRA</name>
<keyword evidence="12" id="KW-1185">Reference proteome</keyword>
<dbReference type="PROSITE" id="PS50011">
    <property type="entry name" value="PROTEIN_KINASE_DOM"/>
    <property type="match status" value="1"/>
</dbReference>
<keyword evidence="1" id="KW-0723">Serine/threonine-protein kinase</keyword>
<dbReference type="Pfam" id="PF03221">
    <property type="entry name" value="HTH_Tnp_Tc5"/>
    <property type="match status" value="1"/>
</dbReference>
<dbReference type="InterPro" id="IPR000742">
    <property type="entry name" value="EGF"/>
</dbReference>
<feature type="domain" description="EGF-like" evidence="9">
    <location>
        <begin position="934"/>
        <end position="969"/>
    </location>
</feature>
<dbReference type="PROSITE" id="PS51253">
    <property type="entry name" value="HTH_CENPB"/>
    <property type="match status" value="1"/>
</dbReference>
<dbReference type="Pfam" id="PF07714">
    <property type="entry name" value="PK_Tyr_Ser-Thr"/>
    <property type="match status" value="1"/>
</dbReference>
<dbReference type="InterPro" id="IPR002049">
    <property type="entry name" value="LE_dom"/>
</dbReference>
<keyword evidence="1" id="KW-0808">Transferase</keyword>
<dbReference type="GO" id="GO:0005524">
    <property type="term" value="F:ATP binding"/>
    <property type="evidence" value="ECO:0007669"/>
    <property type="project" value="UniProtKB-UniRule"/>
</dbReference>
<dbReference type="EMBL" id="DAKRPA010000156">
    <property type="protein sequence ID" value="DAZ96768.1"/>
    <property type="molecule type" value="Genomic_DNA"/>
</dbReference>
<evidence type="ECO:0000313" key="11">
    <source>
        <dbReference type="EMBL" id="DAZ96768.1"/>
    </source>
</evidence>
<dbReference type="InterPro" id="IPR008271">
    <property type="entry name" value="Ser/Thr_kinase_AS"/>
</dbReference>
<reference evidence="11" key="1">
    <citation type="submission" date="2022-11" db="EMBL/GenBank/DDBJ databases">
        <authorList>
            <person name="Morgan W.R."/>
            <person name="Tartar A."/>
        </authorList>
    </citation>
    <scope>NUCLEOTIDE SEQUENCE</scope>
    <source>
        <strain evidence="11">ARSEF 373</strain>
    </source>
</reference>
<protein>
    <recommendedName>
        <fullName evidence="13">TKL protein kinase</fullName>
    </recommendedName>
</protein>
<evidence type="ECO:0000256" key="1">
    <source>
        <dbReference type="ARBA" id="ARBA00022527"/>
    </source>
</evidence>
<keyword evidence="2 6" id="KW-0547">Nucleotide-binding</keyword>
<evidence type="ECO:0000259" key="8">
    <source>
        <dbReference type="PROSITE" id="PS50011"/>
    </source>
</evidence>
<dbReference type="PROSITE" id="PS01248">
    <property type="entry name" value="EGF_LAM_1"/>
    <property type="match status" value="1"/>
</dbReference>
<feature type="domain" description="HTH CENPB-type" evidence="10">
    <location>
        <begin position="61"/>
        <end position="133"/>
    </location>
</feature>